<accession>A0ABM1XSE4</accession>
<evidence type="ECO:0000256" key="1">
    <source>
        <dbReference type="ARBA" id="ARBA00004123"/>
    </source>
</evidence>
<dbReference type="SMART" id="SM00547">
    <property type="entry name" value="ZnF_RBZ"/>
    <property type="match status" value="1"/>
</dbReference>
<evidence type="ECO:0000259" key="11">
    <source>
        <dbReference type="PROSITE" id="PS50102"/>
    </source>
</evidence>
<feature type="compositionally biased region" description="Gly residues" evidence="10">
    <location>
        <begin position="210"/>
        <end position="233"/>
    </location>
</feature>
<dbReference type="GeneID" id="115260811"/>
<feature type="region of interest" description="Disordered" evidence="10">
    <location>
        <begin position="173"/>
        <end position="238"/>
    </location>
</feature>
<keyword evidence="3" id="KW-0479">Metal-binding</keyword>
<keyword evidence="14" id="KW-1185">Reference proteome</keyword>
<dbReference type="PROSITE" id="PS01358">
    <property type="entry name" value="ZF_RANBP2_1"/>
    <property type="match status" value="1"/>
</dbReference>
<keyword evidence="6 8" id="KW-0694">RNA-binding</keyword>
<feature type="compositionally biased region" description="Gly residues" evidence="10">
    <location>
        <begin position="177"/>
        <end position="197"/>
    </location>
</feature>
<evidence type="ECO:0000259" key="12">
    <source>
        <dbReference type="PROSITE" id="PS50199"/>
    </source>
</evidence>
<feature type="domain" description="RanBP2-type" evidence="12">
    <location>
        <begin position="236"/>
        <end position="265"/>
    </location>
</feature>
<dbReference type="PROSITE" id="PS50102">
    <property type="entry name" value="RRM"/>
    <property type="match status" value="1"/>
</dbReference>
<dbReference type="RefSeq" id="XP_062703130.1">
    <property type="nucleotide sequence ID" value="XM_062847146.1"/>
</dbReference>
<sequence>MLLHLRSVATAVSPRAQRAADTVRKMITNPAAVTAVTAVETATVATEEATVEVAVATETADLEVVTNPVATGDGGEMVTQEDTIFVQGMNPETTEEEIAEHFGSIGLIKKDKRTMKPKIWMYKDKETGNMKGEATVTYEDANAAQSAIGWFGNKEFNGSVIKVSLAQRYNTWQNKGGNRGGFNKGGFGGRGGGGDRGGYGDRDGGDRGGRGGGQQGGGRFGSGGGGGGGGGGGQEREGDWTCGECSNKNFAWRNECNRCKAPKGDGAAGGGGGGGFGGGRGGGRGSFGGGQRNSGGGGGRGGFGGGNRDGGYGGSGGGAMRGGDRNRDQRQRPY</sequence>
<dbReference type="Proteomes" id="UP000069940">
    <property type="component" value="Unassembled WGS sequence"/>
</dbReference>
<evidence type="ECO:0000256" key="5">
    <source>
        <dbReference type="ARBA" id="ARBA00022833"/>
    </source>
</evidence>
<dbReference type="Pfam" id="PF00641">
    <property type="entry name" value="Zn_ribbon_RanBP"/>
    <property type="match status" value="1"/>
</dbReference>
<keyword evidence="5" id="KW-0862">Zinc</keyword>
<dbReference type="SMART" id="SM00360">
    <property type="entry name" value="RRM"/>
    <property type="match status" value="1"/>
</dbReference>
<dbReference type="InterPro" id="IPR036443">
    <property type="entry name" value="Znf_RanBP2_sf"/>
</dbReference>
<evidence type="ECO:0008006" key="15">
    <source>
        <dbReference type="Google" id="ProtNLM"/>
    </source>
</evidence>
<reference evidence="14" key="1">
    <citation type="journal article" date="2015" name="Proc. Natl. Acad. Sci. U.S.A.">
        <title>Genome sequence of the Asian Tiger mosquito, Aedes albopictus, reveals insights into its biology, genetics, and evolution.</title>
        <authorList>
            <person name="Chen X.G."/>
            <person name="Jiang X."/>
            <person name="Gu J."/>
            <person name="Xu M."/>
            <person name="Wu Y."/>
            <person name="Deng Y."/>
            <person name="Zhang C."/>
            <person name="Bonizzoni M."/>
            <person name="Dermauw W."/>
            <person name="Vontas J."/>
            <person name="Armbruster P."/>
            <person name="Huang X."/>
            <person name="Yang Y."/>
            <person name="Zhang H."/>
            <person name="He W."/>
            <person name="Peng H."/>
            <person name="Liu Y."/>
            <person name="Wu K."/>
            <person name="Chen J."/>
            <person name="Lirakis M."/>
            <person name="Topalis P."/>
            <person name="Van Leeuwen T."/>
            <person name="Hall A.B."/>
            <person name="Jiang X."/>
            <person name="Thorpe C."/>
            <person name="Mueller R.L."/>
            <person name="Sun C."/>
            <person name="Waterhouse R.M."/>
            <person name="Yan G."/>
            <person name="Tu Z.J."/>
            <person name="Fang X."/>
            <person name="James A.A."/>
        </authorList>
    </citation>
    <scope>NUCLEOTIDE SEQUENCE [LARGE SCALE GENOMIC DNA]</scope>
    <source>
        <strain evidence="14">Foshan</strain>
    </source>
</reference>
<dbReference type="InterPro" id="IPR035979">
    <property type="entry name" value="RBD_domain_sf"/>
</dbReference>
<dbReference type="InterPro" id="IPR000504">
    <property type="entry name" value="RRM_dom"/>
</dbReference>
<feature type="region of interest" description="Disordered" evidence="10">
    <location>
        <begin position="264"/>
        <end position="334"/>
    </location>
</feature>
<dbReference type="SUPFAM" id="SSF54928">
    <property type="entry name" value="RNA-binding domain, RBD"/>
    <property type="match status" value="1"/>
</dbReference>
<keyword evidence="4 9" id="KW-0863">Zinc-finger</keyword>
<comment type="subcellular location">
    <subcellularLocation>
        <location evidence="1">Nucleus</location>
    </subcellularLocation>
</comment>
<dbReference type="InterPro" id="IPR001876">
    <property type="entry name" value="Znf_RanBP2"/>
</dbReference>
<reference evidence="13" key="2">
    <citation type="submission" date="2025-05" db="UniProtKB">
        <authorList>
            <consortium name="EnsemblMetazoa"/>
        </authorList>
    </citation>
    <scope>IDENTIFICATION</scope>
    <source>
        <strain evidence="13">Foshan</strain>
    </source>
</reference>
<dbReference type="EnsemblMetazoa" id="AALFPA23_002407.R2223">
    <property type="protein sequence ID" value="AALFPA23_002407.P2223"/>
    <property type="gene ID" value="AALFPA23_002407"/>
</dbReference>
<feature type="compositionally biased region" description="Gly residues" evidence="10">
    <location>
        <begin position="266"/>
        <end position="321"/>
    </location>
</feature>
<protein>
    <recommendedName>
        <fullName evidence="15">Rna-binding protein cabeza</fullName>
    </recommendedName>
</protein>
<dbReference type="Pfam" id="PF00076">
    <property type="entry name" value="RRM_1"/>
    <property type="match status" value="1"/>
</dbReference>
<feature type="compositionally biased region" description="Basic and acidic residues" evidence="10">
    <location>
        <begin position="322"/>
        <end position="334"/>
    </location>
</feature>
<evidence type="ECO:0000256" key="3">
    <source>
        <dbReference type="ARBA" id="ARBA00022723"/>
    </source>
</evidence>
<dbReference type="Gene3D" id="3.30.70.330">
    <property type="match status" value="1"/>
</dbReference>
<dbReference type="PANTHER" id="PTHR23238">
    <property type="entry name" value="RNA BINDING PROTEIN"/>
    <property type="match status" value="1"/>
</dbReference>
<evidence type="ECO:0000256" key="10">
    <source>
        <dbReference type="SAM" id="MobiDB-lite"/>
    </source>
</evidence>
<dbReference type="Gene3D" id="4.10.1060.10">
    <property type="entry name" value="Zinc finger, RanBP2-type"/>
    <property type="match status" value="1"/>
</dbReference>
<dbReference type="InterPro" id="IPR012677">
    <property type="entry name" value="Nucleotide-bd_a/b_plait_sf"/>
</dbReference>
<evidence type="ECO:0000313" key="13">
    <source>
        <dbReference type="EnsemblMetazoa" id="AALFPA23_002407.P2223"/>
    </source>
</evidence>
<dbReference type="InterPro" id="IPR034870">
    <property type="entry name" value="TET_fam"/>
</dbReference>
<comment type="similarity">
    <text evidence="2">Belongs to the RRM TET family.</text>
</comment>
<evidence type="ECO:0000256" key="9">
    <source>
        <dbReference type="PROSITE-ProRule" id="PRU00322"/>
    </source>
</evidence>
<dbReference type="SUPFAM" id="SSF90209">
    <property type="entry name" value="Ran binding protein zinc finger-like"/>
    <property type="match status" value="1"/>
</dbReference>
<evidence type="ECO:0000256" key="7">
    <source>
        <dbReference type="ARBA" id="ARBA00023242"/>
    </source>
</evidence>
<evidence type="ECO:0000313" key="14">
    <source>
        <dbReference type="Proteomes" id="UP000069940"/>
    </source>
</evidence>
<name>A0ABM1XSE4_AEDAL</name>
<evidence type="ECO:0000256" key="2">
    <source>
        <dbReference type="ARBA" id="ARBA00008448"/>
    </source>
</evidence>
<proteinExistence type="inferred from homology"/>
<feature type="domain" description="RRM" evidence="11">
    <location>
        <begin position="82"/>
        <end position="168"/>
    </location>
</feature>
<dbReference type="PROSITE" id="PS50199">
    <property type="entry name" value="ZF_RANBP2_2"/>
    <property type="match status" value="1"/>
</dbReference>
<feature type="compositionally biased region" description="Basic and acidic residues" evidence="10">
    <location>
        <begin position="198"/>
        <end position="209"/>
    </location>
</feature>
<organism evidence="13 14">
    <name type="scientific">Aedes albopictus</name>
    <name type="common">Asian tiger mosquito</name>
    <name type="synonym">Stegomyia albopicta</name>
    <dbReference type="NCBI Taxonomy" id="7160"/>
    <lineage>
        <taxon>Eukaryota</taxon>
        <taxon>Metazoa</taxon>
        <taxon>Ecdysozoa</taxon>
        <taxon>Arthropoda</taxon>
        <taxon>Hexapoda</taxon>
        <taxon>Insecta</taxon>
        <taxon>Pterygota</taxon>
        <taxon>Neoptera</taxon>
        <taxon>Endopterygota</taxon>
        <taxon>Diptera</taxon>
        <taxon>Nematocera</taxon>
        <taxon>Culicoidea</taxon>
        <taxon>Culicidae</taxon>
        <taxon>Culicinae</taxon>
        <taxon>Aedini</taxon>
        <taxon>Aedes</taxon>
        <taxon>Stegomyia</taxon>
    </lineage>
</organism>
<evidence type="ECO:0000256" key="4">
    <source>
        <dbReference type="ARBA" id="ARBA00022771"/>
    </source>
</evidence>
<keyword evidence="7" id="KW-0539">Nucleus</keyword>
<evidence type="ECO:0000256" key="8">
    <source>
        <dbReference type="PROSITE-ProRule" id="PRU00176"/>
    </source>
</evidence>
<dbReference type="CDD" id="cd12534">
    <property type="entry name" value="RRM_SARFH"/>
    <property type="match status" value="1"/>
</dbReference>
<evidence type="ECO:0000256" key="6">
    <source>
        <dbReference type="ARBA" id="ARBA00022884"/>
    </source>
</evidence>